<dbReference type="Proteomes" id="UP000076858">
    <property type="component" value="Unassembled WGS sequence"/>
</dbReference>
<name>A0A164KQ14_9CRUS</name>
<feature type="region of interest" description="Disordered" evidence="1">
    <location>
        <begin position="56"/>
        <end position="75"/>
    </location>
</feature>
<evidence type="ECO:0008006" key="4">
    <source>
        <dbReference type="Google" id="ProtNLM"/>
    </source>
</evidence>
<protein>
    <recommendedName>
        <fullName evidence="4">MULE transposase domain-containing protein</fullName>
    </recommendedName>
</protein>
<feature type="compositionally biased region" description="Polar residues" evidence="1">
    <location>
        <begin position="56"/>
        <end position="67"/>
    </location>
</feature>
<reference evidence="2 3" key="1">
    <citation type="submission" date="2016-03" db="EMBL/GenBank/DDBJ databases">
        <title>EvidentialGene: Evidence-directed Construction of Genes on Genomes.</title>
        <authorList>
            <person name="Gilbert D.G."/>
            <person name="Choi J.-H."/>
            <person name="Mockaitis K."/>
            <person name="Colbourne J."/>
            <person name="Pfrender M."/>
        </authorList>
    </citation>
    <scope>NUCLEOTIDE SEQUENCE [LARGE SCALE GENOMIC DNA]</scope>
    <source>
        <strain evidence="2 3">Xinb3</strain>
        <tissue evidence="2">Complete organism</tissue>
    </source>
</reference>
<dbReference type="OrthoDB" id="10029846at2759"/>
<dbReference type="AlphaFoldDB" id="A0A164KQ14"/>
<evidence type="ECO:0000256" key="1">
    <source>
        <dbReference type="SAM" id="MobiDB-lite"/>
    </source>
</evidence>
<organism evidence="2 3">
    <name type="scientific">Daphnia magna</name>
    <dbReference type="NCBI Taxonomy" id="35525"/>
    <lineage>
        <taxon>Eukaryota</taxon>
        <taxon>Metazoa</taxon>
        <taxon>Ecdysozoa</taxon>
        <taxon>Arthropoda</taxon>
        <taxon>Crustacea</taxon>
        <taxon>Branchiopoda</taxon>
        <taxon>Diplostraca</taxon>
        <taxon>Cladocera</taxon>
        <taxon>Anomopoda</taxon>
        <taxon>Daphniidae</taxon>
        <taxon>Daphnia</taxon>
    </lineage>
</organism>
<accession>A0A164KQ14</accession>
<comment type="caution">
    <text evidence="2">The sequence shown here is derived from an EMBL/GenBank/DDBJ whole genome shotgun (WGS) entry which is preliminary data.</text>
</comment>
<dbReference type="STRING" id="35525.A0A164KQ14"/>
<dbReference type="EMBL" id="LRGB01003270">
    <property type="protein sequence ID" value="KZS03451.1"/>
    <property type="molecule type" value="Genomic_DNA"/>
</dbReference>
<evidence type="ECO:0000313" key="2">
    <source>
        <dbReference type="EMBL" id="KZS03451.1"/>
    </source>
</evidence>
<sequence length="400" mass="46334">MSEISDGPSEAVFKIYPAASVKGKDLLLDGIGHKYGVKAKYPNSVTWICTARRGKTSASDTKTSKNPSYKPKAKRSAIQPAALLGPSQNATRFFCKEVFVGDGTKRRRHLIFATENKKKISESSYTMLFSIHGFINKNSELKQIPLVFVFMTTRRSVDYSAILEEISSWLESPYSVQEIVSDYERAMWAGIKKWKTELKRKNPELNIKHSGCAFHLNQAFHRGFKELKLPKNERENRTVRKWVRRLQCLHLLPGDFITPVFELIQKKVLSSLNPFLDYIEKVWIRSKILKPEFWTSFRKAIRTNNDAEGWHLRINRRGRCFKLGFMELTILLHKEATFIPIQASLLSQGMLKRTQKKITKLRQNKIFKEWAAFEKSDKTTDDAHQLLIKTADIYIRKEKS</sequence>
<evidence type="ECO:0000313" key="3">
    <source>
        <dbReference type="Proteomes" id="UP000076858"/>
    </source>
</evidence>
<gene>
    <name evidence="2" type="ORF">APZ42_033817</name>
</gene>
<keyword evidence="3" id="KW-1185">Reference proteome</keyword>
<proteinExistence type="predicted"/>